<reference evidence="2 3" key="1">
    <citation type="submission" date="2018-10" db="EMBL/GenBank/DDBJ databases">
        <title>Phylogenomics of Brevibacillus.</title>
        <authorList>
            <person name="Dunlap C."/>
        </authorList>
    </citation>
    <scope>NUCLEOTIDE SEQUENCE [LARGE SCALE GENOMIC DNA]</scope>
    <source>
        <strain evidence="2 3">DSM 100115</strain>
    </source>
</reference>
<keyword evidence="1" id="KW-1133">Transmembrane helix</keyword>
<name>A0A3M8AZN3_9BACL</name>
<comment type="caution">
    <text evidence="2">The sequence shown here is derived from an EMBL/GenBank/DDBJ whole genome shotgun (WGS) entry which is preliminary data.</text>
</comment>
<dbReference type="RefSeq" id="WP_122905006.1">
    <property type="nucleotide sequence ID" value="NZ_RHHS01000028.1"/>
</dbReference>
<gene>
    <name evidence="2" type="ORF">EDM57_12100</name>
</gene>
<sequence length="128" mass="13911">MSWTVKSVKILMLVAILFSSLLVPITQSQVAYANVNSKPNFDPFGLAEGNPENDFSQLINKIFNWVIGISLSASVISGALLGFFLNFIAFGQNARQTAKTWGFGIIIGLLLIASLVTLAKVIYNMLLT</sequence>
<evidence type="ECO:0000313" key="3">
    <source>
        <dbReference type="Proteomes" id="UP000268829"/>
    </source>
</evidence>
<proteinExistence type="predicted"/>
<keyword evidence="3" id="KW-1185">Reference proteome</keyword>
<keyword evidence="1" id="KW-0812">Transmembrane</keyword>
<accession>A0A3M8AZN3</accession>
<feature type="transmembrane region" description="Helical" evidence="1">
    <location>
        <begin position="101"/>
        <end position="123"/>
    </location>
</feature>
<keyword evidence="1" id="KW-0472">Membrane</keyword>
<evidence type="ECO:0000256" key="1">
    <source>
        <dbReference type="SAM" id="Phobius"/>
    </source>
</evidence>
<feature type="transmembrane region" description="Helical" evidence="1">
    <location>
        <begin position="62"/>
        <end position="89"/>
    </location>
</feature>
<protein>
    <submittedName>
        <fullName evidence="2">Uncharacterized protein</fullName>
    </submittedName>
</protein>
<dbReference type="AlphaFoldDB" id="A0A3M8AZN3"/>
<organism evidence="2 3">
    <name type="scientific">Brevibacillus gelatini</name>
    <dbReference type="NCBI Taxonomy" id="1655277"/>
    <lineage>
        <taxon>Bacteria</taxon>
        <taxon>Bacillati</taxon>
        <taxon>Bacillota</taxon>
        <taxon>Bacilli</taxon>
        <taxon>Bacillales</taxon>
        <taxon>Paenibacillaceae</taxon>
        <taxon>Brevibacillus</taxon>
    </lineage>
</organism>
<dbReference type="Proteomes" id="UP000268829">
    <property type="component" value="Unassembled WGS sequence"/>
</dbReference>
<dbReference type="EMBL" id="RHHS01000028">
    <property type="protein sequence ID" value="RNB56542.1"/>
    <property type="molecule type" value="Genomic_DNA"/>
</dbReference>
<evidence type="ECO:0000313" key="2">
    <source>
        <dbReference type="EMBL" id="RNB56542.1"/>
    </source>
</evidence>
<dbReference type="OrthoDB" id="9898758at2"/>